<dbReference type="InterPro" id="IPR042088">
    <property type="entry name" value="OligoPept_F_C"/>
</dbReference>
<dbReference type="Pfam" id="PF08439">
    <property type="entry name" value="Peptidase_M3_N"/>
    <property type="match status" value="1"/>
</dbReference>
<sequence length="593" mass="70101">MLRYDIDEKYKWDLEKIYKNLNEFKKDYEEIKKGIEKLCKFNGKICQSAKSLEEFLKLDEKVERKIEKLYVYASLKSDENTRETANQELKQEAMNLYSEFIGKLSFVKSQILKEDYKLIEKYLEENENLKIYKHYFKDLFRNKNHILSDKEEKIIASYNKLGKVPENTYMLFTNADLKFPYVLKGDKKIEITNANFTHLQEDKDRNFRKEVYEKFYSTYKQFQETSASLLNGELINHYTQAKLRNFESSRQMALFTNNISEDVYDNLIDVINDNLDINKDYISLRKEILNLNDLAFYDIYMPLVSDYNLKYSFEEAKEIILEALKPLGNDYINNARRGFESRWFDVCPNEGKRSGAYSSGSYDTEPYILLNYNNTLDSLFTTVHELGHSMHSYYTNTSQPYIYSSYSIFLAEIASTTNELLLLNYMLDNTENKKEKAYLLNHYVNSFKSTIFRQAMFAEFEHKANLLVGQSKPINGQILDEIYKDLNIKYYGKDIKIDEYISCEWTRIPHFYMFYYVYQYATGFSSAVTLSNNILHGSKKDTINYLDFLKAGNIAYPLEILKRAGVDMTKKDDLQKAMNIAREKLDELNNILK</sequence>
<evidence type="ECO:0000313" key="10">
    <source>
        <dbReference type="Proteomes" id="UP000255517"/>
    </source>
</evidence>
<dbReference type="EC" id="3.4.24.-" evidence="6"/>
<comment type="cofactor">
    <cofactor evidence="6">
        <name>Zn(2+)</name>
        <dbReference type="ChEBI" id="CHEBI:29105"/>
    </cofactor>
    <text evidence="6">Binds 1 zinc ion.</text>
</comment>
<evidence type="ECO:0000259" key="8">
    <source>
        <dbReference type="Pfam" id="PF08439"/>
    </source>
</evidence>
<evidence type="ECO:0000256" key="2">
    <source>
        <dbReference type="ARBA" id="ARBA00022723"/>
    </source>
</evidence>
<gene>
    <name evidence="9" type="primary">pepF1</name>
    <name evidence="9" type="ORF">NCTC13149_00893</name>
</gene>
<dbReference type="GO" id="GO:0006518">
    <property type="term" value="P:peptide metabolic process"/>
    <property type="evidence" value="ECO:0007669"/>
    <property type="project" value="TreeGrafter"/>
</dbReference>
<dbReference type="AlphaFoldDB" id="A0A379C647"/>
<dbReference type="RefSeq" id="WP_019034535.1">
    <property type="nucleotide sequence ID" value="NZ_UGSZ01000001.1"/>
</dbReference>
<reference evidence="9 10" key="1">
    <citation type="submission" date="2018-06" db="EMBL/GenBank/DDBJ databases">
        <authorList>
            <consortium name="Pathogen Informatics"/>
            <person name="Doyle S."/>
        </authorList>
    </citation>
    <scope>NUCLEOTIDE SEQUENCE [LARGE SCALE GENOMIC DNA]</scope>
    <source>
        <strain evidence="9 10">NCTC13149</strain>
    </source>
</reference>
<organism evidence="9 10">
    <name type="scientific">Peptoniphilus lacrimalis</name>
    <dbReference type="NCBI Taxonomy" id="33031"/>
    <lineage>
        <taxon>Bacteria</taxon>
        <taxon>Bacillati</taxon>
        <taxon>Bacillota</taxon>
        <taxon>Tissierellia</taxon>
        <taxon>Tissierellales</taxon>
        <taxon>Peptoniphilaceae</taxon>
        <taxon>Peptoniphilus</taxon>
    </lineage>
</organism>
<keyword evidence="4 6" id="KW-0862">Zinc</keyword>
<dbReference type="STRING" id="1122949.GCA_000378725_00636"/>
<keyword evidence="3 6" id="KW-0378">Hydrolase</keyword>
<dbReference type="GO" id="GO:0004222">
    <property type="term" value="F:metalloendopeptidase activity"/>
    <property type="evidence" value="ECO:0007669"/>
    <property type="project" value="UniProtKB-UniRule"/>
</dbReference>
<keyword evidence="2 6" id="KW-0479">Metal-binding</keyword>
<dbReference type="GO" id="GO:0046872">
    <property type="term" value="F:metal ion binding"/>
    <property type="evidence" value="ECO:0007669"/>
    <property type="project" value="UniProtKB-UniRule"/>
</dbReference>
<dbReference type="Proteomes" id="UP000255517">
    <property type="component" value="Unassembled WGS sequence"/>
</dbReference>
<evidence type="ECO:0000256" key="5">
    <source>
        <dbReference type="ARBA" id="ARBA00023049"/>
    </source>
</evidence>
<comment type="function">
    <text evidence="6">Has oligopeptidase activity and degrades a variety of small bioactive peptides.</text>
</comment>
<proteinExistence type="inferred from homology"/>
<dbReference type="SUPFAM" id="SSF55486">
    <property type="entry name" value="Metalloproteases ('zincins'), catalytic domain"/>
    <property type="match status" value="1"/>
</dbReference>
<dbReference type="Gene3D" id="1.20.140.70">
    <property type="entry name" value="Oligopeptidase f, N-terminal domain"/>
    <property type="match status" value="1"/>
</dbReference>
<dbReference type="OrthoDB" id="9766487at2"/>
<dbReference type="InterPro" id="IPR045090">
    <property type="entry name" value="Pept_M3A_M3B"/>
</dbReference>
<dbReference type="GO" id="GO:0006508">
    <property type="term" value="P:proteolysis"/>
    <property type="evidence" value="ECO:0007669"/>
    <property type="project" value="UniProtKB-KW"/>
</dbReference>
<dbReference type="Pfam" id="PF01432">
    <property type="entry name" value="Peptidase_M3"/>
    <property type="match status" value="1"/>
</dbReference>
<name>A0A379C647_9FIRM</name>
<dbReference type="NCBIfam" id="TIGR00181">
    <property type="entry name" value="pepF"/>
    <property type="match status" value="1"/>
</dbReference>
<dbReference type="InterPro" id="IPR004438">
    <property type="entry name" value="Peptidase_M3B"/>
</dbReference>
<evidence type="ECO:0000256" key="4">
    <source>
        <dbReference type="ARBA" id="ARBA00022833"/>
    </source>
</evidence>
<evidence type="ECO:0000256" key="6">
    <source>
        <dbReference type="RuleBase" id="RU368091"/>
    </source>
</evidence>
<keyword evidence="1 6" id="KW-0645">Protease</keyword>
<dbReference type="Gene3D" id="1.10.287.830">
    <property type="entry name" value="putative peptidase helix hairpin domain like"/>
    <property type="match status" value="1"/>
</dbReference>
<accession>A0A379C647</accession>
<keyword evidence="5 6" id="KW-0482">Metalloprotease</keyword>
<evidence type="ECO:0000259" key="7">
    <source>
        <dbReference type="Pfam" id="PF01432"/>
    </source>
</evidence>
<protein>
    <recommendedName>
        <fullName evidence="6">Oligopeptidase F</fullName>
        <ecNumber evidence="6">3.4.24.-</ecNumber>
    </recommendedName>
</protein>
<evidence type="ECO:0000256" key="1">
    <source>
        <dbReference type="ARBA" id="ARBA00022670"/>
    </source>
</evidence>
<comment type="similarity">
    <text evidence="6">Belongs to the peptidase M3B family.</text>
</comment>
<dbReference type="PANTHER" id="PTHR11804:SF84">
    <property type="entry name" value="SACCHAROLYSIN"/>
    <property type="match status" value="1"/>
</dbReference>
<dbReference type="CDD" id="cd09608">
    <property type="entry name" value="M3B_PepF"/>
    <property type="match status" value="1"/>
</dbReference>
<feature type="domain" description="Peptidase M3A/M3B catalytic" evidence="7">
    <location>
        <begin position="199"/>
        <end position="579"/>
    </location>
</feature>
<dbReference type="InterPro" id="IPR013647">
    <property type="entry name" value="OligopepF_N_dom"/>
</dbReference>
<feature type="domain" description="Oligopeptidase F N-terminal" evidence="8">
    <location>
        <begin position="112"/>
        <end position="179"/>
    </location>
</feature>
<dbReference type="InterPro" id="IPR001567">
    <property type="entry name" value="Pept_M3A_M3B_dom"/>
</dbReference>
<evidence type="ECO:0000256" key="3">
    <source>
        <dbReference type="ARBA" id="ARBA00022801"/>
    </source>
</evidence>
<dbReference type="EMBL" id="UGSZ01000001">
    <property type="protein sequence ID" value="SUB57077.1"/>
    <property type="molecule type" value="Genomic_DNA"/>
</dbReference>
<dbReference type="PANTHER" id="PTHR11804">
    <property type="entry name" value="PROTEASE M3 THIMET OLIGOPEPTIDASE-RELATED"/>
    <property type="match status" value="1"/>
</dbReference>
<evidence type="ECO:0000313" key="9">
    <source>
        <dbReference type="EMBL" id="SUB57077.1"/>
    </source>
</evidence>
<dbReference type="Gene3D" id="1.10.1370.20">
    <property type="entry name" value="Oligoendopeptidase f, C-terminal domain"/>
    <property type="match status" value="1"/>
</dbReference>